<proteinExistence type="predicted"/>
<dbReference type="Proteomes" id="UP000026915">
    <property type="component" value="Chromosome 5"/>
</dbReference>
<gene>
    <name evidence="1" type="ORF">TCM_026735</name>
</gene>
<dbReference type="Gramene" id="EOY11604">
    <property type="protein sequence ID" value="EOY11604"/>
    <property type="gene ID" value="TCM_026735"/>
</dbReference>
<name>A0A061FAV0_THECC</name>
<evidence type="ECO:0000313" key="2">
    <source>
        <dbReference type="Proteomes" id="UP000026915"/>
    </source>
</evidence>
<dbReference type="AlphaFoldDB" id="A0A061FAV0"/>
<dbReference type="InParanoid" id="A0A061FAV0"/>
<dbReference type="HOGENOM" id="CLU_2268713_0_0_1"/>
<dbReference type="EMBL" id="CM001883">
    <property type="protein sequence ID" value="EOY11604.1"/>
    <property type="molecule type" value="Genomic_DNA"/>
</dbReference>
<accession>A0A061FAV0</accession>
<evidence type="ECO:0000313" key="1">
    <source>
        <dbReference type="EMBL" id="EOY11604.1"/>
    </source>
</evidence>
<protein>
    <submittedName>
        <fullName evidence="1">Uncharacterized protein</fullName>
    </submittedName>
</protein>
<sequence>MANRRNQMSRASNRGDHWVQQELYLVLHKALWIWWNNSWVPGQASCCHVWVLSRVGCGVEDAGLAWVTNTPRVISCKGGYGWKMSLVICYNKLRNQRFNFGCS</sequence>
<organism evidence="1 2">
    <name type="scientific">Theobroma cacao</name>
    <name type="common">Cacao</name>
    <name type="synonym">Cocoa</name>
    <dbReference type="NCBI Taxonomy" id="3641"/>
    <lineage>
        <taxon>Eukaryota</taxon>
        <taxon>Viridiplantae</taxon>
        <taxon>Streptophyta</taxon>
        <taxon>Embryophyta</taxon>
        <taxon>Tracheophyta</taxon>
        <taxon>Spermatophyta</taxon>
        <taxon>Magnoliopsida</taxon>
        <taxon>eudicotyledons</taxon>
        <taxon>Gunneridae</taxon>
        <taxon>Pentapetalae</taxon>
        <taxon>rosids</taxon>
        <taxon>malvids</taxon>
        <taxon>Malvales</taxon>
        <taxon>Malvaceae</taxon>
        <taxon>Byttnerioideae</taxon>
        <taxon>Theobroma</taxon>
    </lineage>
</organism>
<reference evidence="1 2" key="1">
    <citation type="journal article" date="2013" name="Genome Biol.">
        <title>The genome sequence of the most widely cultivated cacao type and its use to identify candidate genes regulating pod color.</title>
        <authorList>
            <person name="Motamayor J.C."/>
            <person name="Mockaitis K."/>
            <person name="Schmutz J."/>
            <person name="Haiminen N."/>
            <person name="Iii D.L."/>
            <person name="Cornejo O."/>
            <person name="Findley S.D."/>
            <person name="Zheng P."/>
            <person name="Utro F."/>
            <person name="Royaert S."/>
            <person name="Saski C."/>
            <person name="Jenkins J."/>
            <person name="Podicheti R."/>
            <person name="Zhao M."/>
            <person name="Scheffler B.E."/>
            <person name="Stack J.C."/>
            <person name="Feltus F.A."/>
            <person name="Mustiga G.M."/>
            <person name="Amores F."/>
            <person name="Phillips W."/>
            <person name="Marelli J.P."/>
            <person name="May G.D."/>
            <person name="Shapiro H."/>
            <person name="Ma J."/>
            <person name="Bustamante C.D."/>
            <person name="Schnell R.J."/>
            <person name="Main D."/>
            <person name="Gilbert D."/>
            <person name="Parida L."/>
            <person name="Kuhn D.N."/>
        </authorList>
    </citation>
    <scope>NUCLEOTIDE SEQUENCE [LARGE SCALE GENOMIC DNA]</scope>
    <source>
        <strain evidence="2">cv. Matina 1-6</strain>
    </source>
</reference>
<keyword evidence="2" id="KW-1185">Reference proteome</keyword>